<sequence length="84" mass="9637">MIASSKIGANSYHRLLLRIYRLIEDRVVAVNGMVILRENNVQPGIVMKVWLSTRKLANLGHREQCECDAWVSARSPNNRWFDGV</sequence>
<protein>
    <submittedName>
        <fullName evidence="1">Uncharacterized protein</fullName>
    </submittedName>
</protein>
<dbReference type="AlphaFoldDB" id="A0A5C6FMI2"/>
<reference evidence="1 2" key="1">
    <citation type="submission" date="2019-02" db="EMBL/GenBank/DDBJ databases">
        <title>Deep-cultivation of Planctomycetes and their phenomic and genomic characterization uncovers novel biology.</title>
        <authorList>
            <person name="Wiegand S."/>
            <person name="Jogler M."/>
            <person name="Boedeker C."/>
            <person name="Pinto D."/>
            <person name="Vollmers J."/>
            <person name="Rivas-Marin E."/>
            <person name="Kohn T."/>
            <person name="Peeters S.H."/>
            <person name="Heuer A."/>
            <person name="Rast P."/>
            <person name="Oberbeckmann S."/>
            <person name="Bunk B."/>
            <person name="Jeske O."/>
            <person name="Meyerdierks A."/>
            <person name="Storesund J.E."/>
            <person name="Kallscheuer N."/>
            <person name="Luecker S."/>
            <person name="Lage O.M."/>
            <person name="Pohl T."/>
            <person name="Merkel B.J."/>
            <person name="Hornburger P."/>
            <person name="Mueller R.-W."/>
            <person name="Bruemmer F."/>
            <person name="Labrenz M."/>
            <person name="Spormann A.M."/>
            <person name="Op Den Camp H."/>
            <person name="Overmann J."/>
            <person name="Amann R."/>
            <person name="Jetten M.S.M."/>
            <person name="Mascher T."/>
            <person name="Medema M.H."/>
            <person name="Devos D.P."/>
            <person name="Kaster A.-K."/>
            <person name="Ovreas L."/>
            <person name="Rohde M."/>
            <person name="Galperin M.Y."/>
            <person name="Jogler C."/>
        </authorList>
    </citation>
    <scope>NUCLEOTIDE SEQUENCE [LARGE SCALE GENOMIC DNA]</scope>
    <source>
        <strain evidence="1 2">V7</strain>
    </source>
</reference>
<proteinExistence type="predicted"/>
<evidence type="ECO:0000313" key="2">
    <source>
        <dbReference type="Proteomes" id="UP000316476"/>
    </source>
</evidence>
<gene>
    <name evidence="1" type="ORF">V7x_42290</name>
</gene>
<name>A0A5C6FMI2_9PLAN</name>
<comment type="caution">
    <text evidence="1">The sequence shown here is derived from an EMBL/GenBank/DDBJ whole genome shotgun (WGS) entry which is preliminary data.</text>
</comment>
<dbReference type="EMBL" id="SJPZ01000002">
    <property type="protein sequence ID" value="TWU62494.1"/>
    <property type="molecule type" value="Genomic_DNA"/>
</dbReference>
<evidence type="ECO:0000313" key="1">
    <source>
        <dbReference type="EMBL" id="TWU62494.1"/>
    </source>
</evidence>
<dbReference type="RefSeq" id="WP_146415250.1">
    <property type="nucleotide sequence ID" value="NZ_SJPZ01000002.1"/>
</dbReference>
<organism evidence="1 2">
    <name type="scientific">Crateriforma conspicua</name>
    <dbReference type="NCBI Taxonomy" id="2527996"/>
    <lineage>
        <taxon>Bacteria</taxon>
        <taxon>Pseudomonadati</taxon>
        <taxon>Planctomycetota</taxon>
        <taxon>Planctomycetia</taxon>
        <taxon>Planctomycetales</taxon>
        <taxon>Planctomycetaceae</taxon>
        <taxon>Crateriforma</taxon>
    </lineage>
</organism>
<accession>A0A5C6FMI2</accession>
<dbReference type="Proteomes" id="UP000316476">
    <property type="component" value="Unassembled WGS sequence"/>
</dbReference>